<name>K3WNS3_GLOUD</name>
<evidence type="ECO:0000313" key="3">
    <source>
        <dbReference type="Proteomes" id="UP000019132"/>
    </source>
</evidence>
<dbReference type="eggNOG" id="ENOG502SHDR">
    <property type="taxonomic scope" value="Eukaryota"/>
</dbReference>
<keyword evidence="3" id="KW-1185">Reference proteome</keyword>
<dbReference type="OMA" id="KFKINEC"/>
<protein>
    <recommendedName>
        <fullName evidence="4">BZIP domain-containing protein</fullName>
    </recommendedName>
</protein>
<dbReference type="InParanoid" id="K3WNS3"/>
<reference evidence="2" key="3">
    <citation type="submission" date="2015-02" db="UniProtKB">
        <authorList>
            <consortium name="EnsemblProtists"/>
        </authorList>
    </citation>
    <scope>IDENTIFICATION</scope>
    <source>
        <strain evidence="2">DAOM BR144</strain>
    </source>
</reference>
<dbReference type="Proteomes" id="UP000019132">
    <property type="component" value="Unassembled WGS sequence"/>
</dbReference>
<keyword evidence="1" id="KW-0175">Coiled coil</keyword>
<dbReference type="HOGENOM" id="CLU_034610_0_0_1"/>
<sequence>MKKEESELTLVEIERRERNRSKVRRSYYRKIYNLNELRAQVDVLEDEYERILIEQEQRAARYADEMALEAEALEPSPSRQQLLLELARVRKNLYKENEDLRNLQMEHDKAHGSLQHLLDVKQQDTEKETAAHNAKEMILLRPFSIGECLEVSRVAYNRISSYIEAQKANPPGFTVLGWTDRRCLLDGVLSFCFQKTFTHRRADEVSNVTWRMMTQPKELVQLYSPYLNMRYHVVQQLDENNYIVYRTVDQMDLDVVQKSLFLMTRFKTEKGVMFVSHGLDSSRIEDNSLDLDKLGKRERWEDVFSWVLVEDHENGTDCMFSFGGAVVAKDPSNLFWLIEVLLVILRWEIRAVGSLFVLQEHRRPQSLISTV</sequence>
<feature type="coiled-coil region" evidence="1">
    <location>
        <begin position="34"/>
        <end position="106"/>
    </location>
</feature>
<accession>K3WNS3</accession>
<reference evidence="3" key="1">
    <citation type="journal article" date="2010" name="Genome Biol.">
        <title>Genome sequence of the necrotrophic plant pathogen Pythium ultimum reveals original pathogenicity mechanisms and effector repertoire.</title>
        <authorList>
            <person name="Levesque C.A."/>
            <person name="Brouwer H."/>
            <person name="Cano L."/>
            <person name="Hamilton J.P."/>
            <person name="Holt C."/>
            <person name="Huitema E."/>
            <person name="Raffaele S."/>
            <person name="Robideau G.P."/>
            <person name="Thines M."/>
            <person name="Win J."/>
            <person name="Zerillo M.M."/>
            <person name="Beakes G.W."/>
            <person name="Boore J.L."/>
            <person name="Busam D."/>
            <person name="Dumas B."/>
            <person name="Ferriera S."/>
            <person name="Fuerstenberg S.I."/>
            <person name="Gachon C.M."/>
            <person name="Gaulin E."/>
            <person name="Govers F."/>
            <person name="Grenville-Briggs L."/>
            <person name="Horner N."/>
            <person name="Hostetler J."/>
            <person name="Jiang R.H."/>
            <person name="Johnson J."/>
            <person name="Krajaejun T."/>
            <person name="Lin H."/>
            <person name="Meijer H.J."/>
            <person name="Moore B."/>
            <person name="Morris P."/>
            <person name="Phuntmart V."/>
            <person name="Puiu D."/>
            <person name="Shetty J."/>
            <person name="Stajich J.E."/>
            <person name="Tripathy S."/>
            <person name="Wawra S."/>
            <person name="van West P."/>
            <person name="Whitty B.R."/>
            <person name="Coutinho P.M."/>
            <person name="Henrissat B."/>
            <person name="Martin F."/>
            <person name="Thomas P.D."/>
            <person name="Tyler B.M."/>
            <person name="De Vries R.P."/>
            <person name="Kamoun S."/>
            <person name="Yandell M."/>
            <person name="Tisserat N."/>
            <person name="Buell C.R."/>
        </authorList>
    </citation>
    <scope>NUCLEOTIDE SEQUENCE</scope>
    <source>
        <strain evidence="3">DAOM:BR144</strain>
    </source>
</reference>
<dbReference type="AlphaFoldDB" id="K3WNS3"/>
<evidence type="ECO:0000313" key="2">
    <source>
        <dbReference type="EnsemblProtists" id="PYU1_T006615"/>
    </source>
</evidence>
<evidence type="ECO:0000256" key="1">
    <source>
        <dbReference type="SAM" id="Coils"/>
    </source>
</evidence>
<reference evidence="3" key="2">
    <citation type="submission" date="2010-04" db="EMBL/GenBank/DDBJ databases">
        <authorList>
            <person name="Buell R."/>
            <person name="Hamilton J."/>
            <person name="Hostetler J."/>
        </authorList>
    </citation>
    <scope>NUCLEOTIDE SEQUENCE [LARGE SCALE GENOMIC DNA]</scope>
    <source>
        <strain evidence="3">DAOM:BR144</strain>
    </source>
</reference>
<dbReference type="EMBL" id="GL376635">
    <property type="status" value="NOT_ANNOTATED_CDS"/>
    <property type="molecule type" value="Genomic_DNA"/>
</dbReference>
<dbReference type="EnsemblProtists" id="PYU1_T006615">
    <property type="protein sequence ID" value="PYU1_T006615"/>
    <property type="gene ID" value="PYU1_G006603"/>
</dbReference>
<dbReference type="VEuPathDB" id="FungiDB:PYU1_G006603"/>
<proteinExistence type="predicted"/>
<organism evidence="2 3">
    <name type="scientific">Globisporangium ultimum (strain ATCC 200006 / CBS 805.95 / DAOM BR144)</name>
    <name type="common">Pythium ultimum</name>
    <dbReference type="NCBI Taxonomy" id="431595"/>
    <lineage>
        <taxon>Eukaryota</taxon>
        <taxon>Sar</taxon>
        <taxon>Stramenopiles</taxon>
        <taxon>Oomycota</taxon>
        <taxon>Peronosporomycetes</taxon>
        <taxon>Pythiales</taxon>
        <taxon>Pythiaceae</taxon>
        <taxon>Globisporangium</taxon>
    </lineage>
</organism>
<evidence type="ECO:0008006" key="4">
    <source>
        <dbReference type="Google" id="ProtNLM"/>
    </source>
</evidence>